<dbReference type="Pfam" id="PF13646">
    <property type="entry name" value="HEAT_2"/>
    <property type="match status" value="1"/>
</dbReference>
<gene>
    <name evidence="2" type="ORF">BIV23_39770</name>
</gene>
<dbReference type="Gene3D" id="1.25.10.10">
    <property type="entry name" value="Leucine-rich Repeat Variant"/>
    <property type="match status" value="1"/>
</dbReference>
<organism evidence="2 3">
    <name type="scientific">Streptomyces monashensis</name>
    <dbReference type="NCBI Taxonomy" id="1678012"/>
    <lineage>
        <taxon>Bacteria</taxon>
        <taxon>Bacillati</taxon>
        <taxon>Actinomycetota</taxon>
        <taxon>Actinomycetes</taxon>
        <taxon>Kitasatosporales</taxon>
        <taxon>Streptomycetaceae</taxon>
        <taxon>Streptomyces</taxon>
    </lineage>
</organism>
<dbReference type="InterPro" id="IPR011989">
    <property type="entry name" value="ARM-like"/>
</dbReference>
<comment type="caution">
    <text evidence="2">The sequence shown here is derived from an EMBL/GenBank/DDBJ whole genome shotgun (WGS) entry which is preliminary data.</text>
</comment>
<name>A0A1S2PEC9_9ACTN</name>
<dbReference type="AlphaFoldDB" id="A0A1S2PEC9"/>
<evidence type="ECO:0008006" key="4">
    <source>
        <dbReference type="Google" id="ProtNLM"/>
    </source>
</evidence>
<dbReference type="RefSeq" id="WP_071385867.1">
    <property type="nucleotide sequence ID" value="NZ_MLYO01000085.1"/>
</dbReference>
<protein>
    <recommendedName>
        <fullName evidence="4">HEAT repeat domain-containing protein</fullName>
    </recommendedName>
</protein>
<proteinExistence type="predicted"/>
<accession>A0A1S2PEC9</accession>
<reference evidence="2 3" key="1">
    <citation type="submission" date="2016-10" db="EMBL/GenBank/DDBJ databases">
        <title>Genome sequence of Streptomyces sp. MUSC 1.</title>
        <authorList>
            <person name="Lee L.-H."/>
            <person name="Ser H.-L."/>
            <person name="Law J.W.-F."/>
        </authorList>
    </citation>
    <scope>NUCLEOTIDE SEQUENCE [LARGE SCALE GENOMIC DNA]</scope>
    <source>
        <strain evidence="2 3">MUSC 1</strain>
    </source>
</reference>
<dbReference type="InterPro" id="IPR016024">
    <property type="entry name" value="ARM-type_fold"/>
</dbReference>
<dbReference type="SUPFAM" id="SSF48371">
    <property type="entry name" value="ARM repeat"/>
    <property type="match status" value="1"/>
</dbReference>
<feature type="region of interest" description="Disordered" evidence="1">
    <location>
        <begin position="257"/>
        <end position="282"/>
    </location>
</feature>
<dbReference type="EMBL" id="MLYO01000085">
    <property type="protein sequence ID" value="OIJ91294.1"/>
    <property type="molecule type" value="Genomic_DNA"/>
</dbReference>
<evidence type="ECO:0000313" key="2">
    <source>
        <dbReference type="EMBL" id="OIJ91294.1"/>
    </source>
</evidence>
<dbReference type="Proteomes" id="UP000179642">
    <property type="component" value="Unassembled WGS sequence"/>
</dbReference>
<sequence length="282" mass="30301">MEDEIARRVAELDAESTDVAEEAQHTLISLGPRVLESLIAAALTLNPFGQLCAIEVFTALADPRPADVLIGMLSSESATVRQWAAEALAELGVRRAVPRLRQAYNAFLRSGEAPDESEGEGLRWALTELGARETVLPPRSAALRDPGGEPIDLWPVEHLPEVIRDLADHGQAVLSFQIWELTPDGGRRHAGGPGIDWAVDRDRPWPETVVSCRDWALLAAEAVDVASDRVVTVSWIDATDLRVDGLPEAVIPRKTLAPPHRAFSSGGGSPAPVVSNGRASMS</sequence>
<evidence type="ECO:0000313" key="3">
    <source>
        <dbReference type="Proteomes" id="UP000179642"/>
    </source>
</evidence>
<evidence type="ECO:0000256" key="1">
    <source>
        <dbReference type="SAM" id="MobiDB-lite"/>
    </source>
</evidence>
<keyword evidence="3" id="KW-1185">Reference proteome</keyword>